<dbReference type="Proteomes" id="UP001199795">
    <property type="component" value="Unassembled WGS sequence"/>
</dbReference>
<name>A0AAE3EP94_9FLAO</name>
<evidence type="ECO:0000256" key="3">
    <source>
        <dbReference type="ARBA" id="ARBA00022723"/>
    </source>
</evidence>
<dbReference type="InterPro" id="IPR024607">
    <property type="entry name" value="Sulfatase_CS"/>
</dbReference>
<evidence type="ECO:0000256" key="2">
    <source>
        <dbReference type="ARBA" id="ARBA00008779"/>
    </source>
</evidence>
<dbReference type="PROSITE" id="PS00149">
    <property type="entry name" value="SULFATASE_2"/>
    <property type="match status" value="1"/>
</dbReference>
<dbReference type="GO" id="GO:0004423">
    <property type="term" value="F:iduronate-2-sulfatase activity"/>
    <property type="evidence" value="ECO:0007669"/>
    <property type="project" value="InterPro"/>
</dbReference>
<dbReference type="RefSeq" id="WP_237239074.1">
    <property type="nucleotide sequence ID" value="NZ_JAKKDU010000005.1"/>
</dbReference>
<dbReference type="InterPro" id="IPR017850">
    <property type="entry name" value="Alkaline_phosphatase_core_sf"/>
</dbReference>
<dbReference type="InterPro" id="IPR000917">
    <property type="entry name" value="Sulfatase_N"/>
</dbReference>
<dbReference type="PANTHER" id="PTHR45953">
    <property type="entry name" value="IDURONATE 2-SULFATASE"/>
    <property type="match status" value="1"/>
</dbReference>
<dbReference type="CDD" id="cd16030">
    <property type="entry name" value="iduronate-2-sulfatase"/>
    <property type="match status" value="1"/>
</dbReference>
<organism evidence="8 9">
    <name type="scientific">Wocania arenilitoris</name>
    <dbReference type="NCBI Taxonomy" id="2044858"/>
    <lineage>
        <taxon>Bacteria</taxon>
        <taxon>Pseudomonadati</taxon>
        <taxon>Bacteroidota</taxon>
        <taxon>Flavobacteriia</taxon>
        <taxon>Flavobacteriales</taxon>
        <taxon>Flavobacteriaceae</taxon>
        <taxon>Wocania</taxon>
    </lineage>
</organism>
<comment type="similarity">
    <text evidence="2">Belongs to the sulfatase family.</text>
</comment>
<keyword evidence="9" id="KW-1185">Reference proteome</keyword>
<evidence type="ECO:0000259" key="7">
    <source>
        <dbReference type="Pfam" id="PF00884"/>
    </source>
</evidence>
<evidence type="ECO:0000313" key="8">
    <source>
        <dbReference type="EMBL" id="MCF7567724.1"/>
    </source>
</evidence>
<sequence length="510" mass="58029">MKKLITITFLGVLMLNACVSNQNTKKKKPNILFIAVDDLRPELNCFGANHMRTPNFDRLAKMGVLFSRAYCQQAVCAPSRNSLLTGLRPDALGIYDLATFFRKKIPDVVTLPQHFKNNGYHTESIGKIYHIGHGNSGDTLSWSIPKWNMEHETKKLVKITSGDTVGLEHDFPSIDGKKLPWYCSNAPEKNMSDAMIANHAVRRMQELKDDNKPFFLGVGFKKPHLPFVAPKKYWDMYNPASIEIPNRNTPQGMYFQALQNFRGEKHYKTVSGELRKYHGIQKKGHLTDEESVKMIHGYYATVSMIDAQLGKLLDALEENNLAKNTIVVLWGDHGWKLGDYGHWCKHSNMEMDVNAPLFIAAPNYTKGELSESLAEFVDIYPTLCDLAGLEQPLHLEGQSLVPILKDTKAIVNTVAISQYPRGKKLGYDRKEEIMGYSMRTNKYRFTSWQKYENPSEIVGLELYDHSSGNKVANKNLANDEAYQKVIKELSNQLREELLKYKFLPGDKSKN</sequence>
<dbReference type="PANTHER" id="PTHR45953:SF1">
    <property type="entry name" value="IDURONATE 2-SULFATASE"/>
    <property type="match status" value="1"/>
</dbReference>
<protein>
    <submittedName>
        <fullName evidence="8">Sulfatase</fullName>
    </submittedName>
</protein>
<evidence type="ECO:0000313" key="9">
    <source>
        <dbReference type="Proteomes" id="UP001199795"/>
    </source>
</evidence>
<dbReference type="SUPFAM" id="SSF53649">
    <property type="entry name" value="Alkaline phosphatase-like"/>
    <property type="match status" value="1"/>
</dbReference>
<comment type="cofactor">
    <cofactor evidence="1">
        <name>Ca(2+)</name>
        <dbReference type="ChEBI" id="CHEBI:29108"/>
    </cofactor>
</comment>
<accession>A0AAE3EP94</accession>
<reference evidence="8" key="1">
    <citation type="submission" date="2022-01" db="EMBL/GenBank/DDBJ databases">
        <title>Draft genome sequence of Sabulilitoribacter arenilitoris KCTC 52401.</title>
        <authorList>
            <person name="Oh J.-S."/>
        </authorList>
    </citation>
    <scope>NUCLEOTIDE SEQUENCE</scope>
    <source>
        <strain evidence="8">HMF6543</strain>
    </source>
</reference>
<keyword evidence="4" id="KW-0732">Signal</keyword>
<dbReference type="GO" id="GO:0046872">
    <property type="term" value="F:metal ion binding"/>
    <property type="evidence" value="ECO:0007669"/>
    <property type="project" value="UniProtKB-KW"/>
</dbReference>
<dbReference type="InterPro" id="IPR035874">
    <property type="entry name" value="IDS"/>
</dbReference>
<keyword evidence="6" id="KW-0106">Calcium</keyword>
<evidence type="ECO:0000256" key="4">
    <source>
        <dbReference type="ARBA" id="ARBA00022729"/>
    </source>
</evidence>
<dbReference type="PROSITE" id="PS00523">
    <property type="entry name" value="SULFATASE_1"/>
    <property type="match status" value="1"/>
</dbReference>
<proteinExistence type="inferred from homology"/>
<keyword evidence="5" id="KW-0378">Hydrolase</keyword>
<dbReference type="AlphaFoldDB" id="A0AAE3EP94"/>
<keyword evidence="3" id="KW-0479">Metal-binding</keyword>
<feature type="domain" description="Sulfatase N-terminal" evidence="7">
    <location>
        <begin position="29"/>
        <end position="388"/>
    </location>
</feature>
<gene>
    <name evidence="8" type="ORF">L3X37_05010</name>
</gene>
<dbReference type="GO" id="GO:0005737">
    <property type="term" value="C:cytoplasm"/>
    <property type="evidence" value="ECO:0007669"/>
    <property type="project" value="TreeGrafter"/>
</dbReference>
<dbReference type="Gene3D" id="3.40.720.10">
    <property type="entry name" value="Alkaline Phosphatase, subunit A"/>
    <property type="match status" value="1"/>
</dbReference>
<dbReference type="Pfam" id="PF00884">
    <property type="entry name" value="Sulfatase"/>
    <property type="match status" value="1"/>
</dbReference>
<evidence type="ECO:0000256" key="1">
    <source>
        <dbReference type="ARBA" id="ARBA00001913"/>
    </source>
</evidence>
<evidence type="ECO:0000256" key="5">
    <source>
        <dbReference type="ARBA" id="ARBA00022801"/>
    </source>
</evidence>
<evidence type="ECO:0000256" key="6">
    <source>
        <dbReference type="ARBA" id="ARBA00022837"/>
    </source>
</evidence>
<comment type="caution">
    <text evidence="8">The sequence shown here is derived from an EMBL/GenBank/DDBJ whole genome shotgun (WGS) entry which is preliminary data.</text>
</comment>
<dbReference type="EMBL" id="JAKKDU010000005">
    <property type="protein sequence ID" value="MCF7567724.1"/>
    <property type="molecule type" value="Genomic_DNA"/>
</dbReference>